<dbReference type="Proteomes" id="UP000026961">
    <property type="component" value="Chromosome 6"/>
</dbReference>
<dbReference type="AlphaFoldDB" id="A0A0E0A7B9"/>
<reference evidence="7" key="2">
    <citation type="submission" date="2018-05" db="EMBL/GenBank/DDBJ databases">
        <title>OgluRS3 (Oryza glumaepatula Reference Sequence Version 3).</title>
        <authorList>
            <person name="Zhang J."/>
            <person name="Kudrna D."/>
            <person name="Lee S."/>
            <person name="Talag J."/>
            <person name="Welchert J."/>
            <person name="Wing R.A."/>
        </authorList>
    </citation>
    <scope>NUCLEOTIDE SEQUENCE [LARGE SCALE GENOMIC DNA]</scope>
</reference>
<evidence type="ECO:0000256" key="4">
    <source>
        <dbReference type="ARBA" id="ARBA00023125"/>
    </source>
</evidence>
<accession>A0A0E0A7B9</accession>
<keyword evidence="6" id="KW-0539">Nucleus</keyword>
<evidence type="ECO:0000256" key="3">
    <source>
        <dbReference type="ARBA" id="ARBA00023015"/>
    </source>
</evidence>
<organism evidence="7">
    <name type="scientific">Oryza glumipatula</name>
    <dbReference type="NCBI Taxonomy" id="40148"/>
    <lineage>
        <taxon>Eukaryota</taxon>
        <taxon>Viridiplantae</taxon>
        <taxon>Streptophyta</taxon>
        <taxon>Embryophyta</taxon>
        <taxon>Tracheophyta</taxon>
        <taxon>Spermatophyta</taxon>
        <taxon>Magnoliopsida</taxon>
        <taxon>Liliopsida</taxon>
        <taxon>Poales</taxon>
        <taxon>Poaceae</taxon>
        <taxon>BOP clade</taxon>
        <taxon>Oryzoideae</taxon>
        <taxon>Oryzeae</taxon>
        <taxon>Oryzinae</taxon>
        <taxon>Oryza</taxon>
    </lineage>
</organism>
<evidence type="ECO:0000256" key="6">
    <source>
        <dbReference type="ARBA" id="ARBA00023242"/>
    </source>
</evidence>
<dbReference type="eggNOG" id="KOG0048">
    <property type="taxonomic scope" value="Eukaryota"/>
</dbReference>
<keyword evidence="4" id="KW-0238">DNA-binding</keyword>
<dbReference type="PANTHER" id="PTHR45675:SF95">
    <property type="entry name" value="MYB TRANSCRIPTION FACTOR"/>
    <property type="match status" value="1"/>
</dbReference>
<dbReference type="PANTHER" id="PTHR45675">
    <property type="entry name" value="MYB TRANSCRIPTION FACTOR-RELATED-RELATED"/>
    <property type="match status" value="1"/>
</dbReference>
<reference evidence="7" key="1">
    <citation type="submission" date="2015-04" db="UniProtKB">
        <authorList>
            <consortium name="EnsemblPlants"/>
        </authorList>
    </citation>
    <scope>IDENTIFICATION</scope>
</reference>
<keyword evidence="8" id="KW-1185">Reference proteome</keyword>
<keyword evidence="5" id="KW-0804">Transcription</keyword>
<dbReference type="EnsemblPlants" id="OGLUM06G09400.1">
    <property type="protein sequence ID" value="OGLUM06G09400.1"/>
    <property type="gene ID" value="OGLUM06G09400"/>
</dbReference>
<evidence type="ECO:0000313" key="7">
    <source>
        <dbReference type="EnsemblPlants" id="OGLUM06G09400.1"/>
    </source>
</evidence>
<protein>
    <submittedName>
        <fullName evidence="7">Uncharacterized protein</fullName>
    </submittedName>
</protein>
<keyword evidence="2" id="KW-0677">Repeat</keyword>
<evidence type="ECO:0000256" key="5">
    <source>
        <dbReference type="ARBA" id="ARBA00023163"/>
    </source>
</evidence>
<sequence>MEEDLLSEEDATASGRVWRRTCSKRRAASDDLRCEVWMIKAWMVEDLLLVNYIAAHVSSVQRLKWAGKSCLLWCLNYLRPDVRQGNMMEQEQLLILELHGQEGEMVEQD</sequence>
<proteinExistence type="predicted"/>
<name>A0A0E0A7B9_9ORYZ</name>
<evidence type="ECO:0000313" key="8">
    <source>
        <dbReference type="Proteomes" id="UP000026961"/>
    </source>
</evidence>
<dbReference type="InterPro" id="IPR044676">
    <property type="entry name" value="EOBI/EOBII-like_plant"/>
</dbReference>
<dbReference type="Gramene" id="OGLUM06G09400.1">
    <property type="protein sequence ID" value="OGLUM06G09400.1"/>
    <property type="gene ID" value="OGLUM06G09400"/>
</dbReference>
<dbReference type="STRING" id="40148.A0A0E0A7B9"/>
<dbReference type="GO" id="GO:0003700">
    <property type="term" value="F:DNA-binding transcription factor activity"/>
    <property type="evidence" value="ECO:0007669"/>
    <property type="project" value="InterPro"/>
</dbReference>
<comment type="subcellular location">
    <subcellularLocation>
        <location evidence="1">Nucleus</location>
    </subcellularLocation>
</comment>
<dbReference type="HOGENOM" id="CLU_2188072_0_0_1"/>
<evidence type="ECO:0000256" key="1">
    <source>
        <dbReference type="ARBA" id="ARBA00004123"/>
    </source>
</evidence>
<dbReference type="GO" id="GO:0005634">
    <property type="term" value="C:nucleus"/>
    <property type="evidence" value="ECO:0007669"/>
    <property type="project" value="UniProtKB-SubCell"/>
</dbReference>
<evidence type="ECO:0000256" key="2">
    <source>
        <dbReference type="ARBA" id="ARBA00022737"/>
    </source>
</evidence>
<keyword evidence="3" id="KW-0805">Transcription regulation</keyword>
<dbReference type="GO" id="GO:0043565">
    <property type="term" value="F:sequence-specific DNA binding"/>
    <property type="evidence" value="ECO:0007669"/>
    <property type="project" value="InterPro"/>
</dbReference>